<evidence type="ECO:0000313" key="13">
    <source>
        <dbReference type="Proteomes" id="UP000695022"/>
    </source>
</evidence>
<dbReference type="InterPro" id="IPR006222">
    <property type="entry name" value="GCVT_N"/>
</dbReference>
<feature type="domain" description="GCVT N-terminal" evidence="11">
    <location>
        <begin position="1"/>
        <end position="247"/>
    </location>
</feature>
<evidence type="ECO:0000313" key="14">
    <source>
        <dbReference type="RefSeq" id="XP_014669541.1"/>
    </source>
</evidence>
<keyword evidence="13" id="KW-1185">Reference proteome</keyword>
<evidence type="ECO:0000256" key="5">
    <source>
        <dbReference type="ARBA" id="ARBA00022576"/>
    </source>
</evidence>
<comment type="catalytic activity">
    <reaction evidence="9 10">
        <text>N(6)-[(R)-S(8)-aminomethyldihydrolipoyl]-L-lysyl-[protein] + (6S)-5,6,7,8-tetrahydrofolate = N(6)-[(R)-dihydrolipoyl]-L-lysyl-[protein] + (6R)-5,10-methylene-5,6,7,8-tetrahydrofolate + NH4(+)</text>
        <dbReference type="Rhea" id="RHEA:16945"/>
        <dbReference type="Rhea" id="RHEA-COMP:10475"/>
        <dbReference type="Rhea" id="RHEA-COMP:10492"/>
        <dbReference type="ChEBI" id="CHEBI:15636"/>
        <dbReference type="ChEBI" id="CHEBI:28938"/>
        <dbReference type="ChEBI" id="CHEBI:57453"/>
        <dbReference type="ChEBI" id="CHEBI:83100"/>
        <dbReference type="ChEBI" id="CHEBI:83143"/>
        <dbReference type="EC" id="2.1.2.10"/>
    </reaction>
</comment>
<name>A0ABM1EBH0_PRICU</name>
<comment type="subunit">
    <text evidence="4 10">The glycine cleavage system is composed of four proteins: P, T, L and H.</text>
</comment>
<evidence type="ECO:0000259" key="11">
    <source>
        <dbReference type="Pfam" id="PF01571"/>
    </source>
</evidence>
<dbReference type="NCBIfam" id="NF001567">
    <property type="entry name" value="PRK00389.1"/>
    <property type="match status" value="1"/>
</dbReference>
<keyword evidence="5 10" id="KW-0032">Aminotransferase</keyword>
<dbReference type="SUPFAM" id="SSF101790">
    <property type="entry name" value="Aminomethyltransferase beta-barrel domain"/>
    <property type="match status" value="1"/>
</dbReference>
<dbReference type="PANTHER" id="PTHR43757">
    <property type="entry name" value="AMINOMETHYLTRANSFERASE"/>
    <property type="match status" value="1"/>
</dbReference>
<dbReference type="InterPro" id="IPR013977">
    <property type="entry name" value="GcvT_C"/>
</dbReference>
<dbReference type="InterPro" id="IPR028896">
    <property type="entry name" value="GcvT/YgfZ/DmdA"/>
</dbReference>
<comment type="function">
    <text evidence="1 10">The glycine cleavage system catalyzes the degradation of glycine.</text>
</comment>
<dbReference type="Proteomes" id="UP000695022">
    <property type="component" value="Unplaced"/>
</dbReference>
<dbReference type="Pfam" id="PF08669">
    <property type="entry name" value="GCV_T_C"/>
    <property type="match status" value="1"/>
</dbReference>
<dbReference type="SUPFAM" id="SSF103025">
    <property type="entry name" value="Folate-binding domain"/>
    <property type="match status" value="1"/>
</dbReference>
<evidence type="ECO:0000256" key="1">
    <source>
        <dbReference type="ARBA" id="ARBA00003631"/>
    </source>
</evidence>
<proteinExistence type="inferred from homology"/>
<dbReference type="PIRSF" id="PIRSF006487">
    <property type="entry name" value="GcvT"/>
    <property type="match status" value="1"/>
</dbReference>
<keyword evidence="6 10" id="KW-0808">Transferase</keyword>
<evidence type="ECO:0000256" key="6">
    <source>
        <dbReference type="ARBA" id="ARBA00022679"/>
    </source>
</evidence>
<feature type="domain" description="Aminomethyltransferase C-terminal" evidence="12">
    <location>
        <begin position="271"/>
        <end position="349"/>
    </location>
</feature>
<gene>
    <name evidence="14" type="primary">LOC106810632</name>
</gene>
<reference evidence="14" key="1">
    <citation type="submission" date="2025-08" db="UniProtKB">
        <authorList>
            <consortium name="RefSeq"/>
        </authorList>
    </citation>
    <scope>IDENTIFICATION</scope>
</reference>
<dbReference type="EC" id="2.1.2.10" evidence="10"/>
<dbReference type="Gene3D" id="3.30.1360.120">
    <property type="entry name" value="Probable tRNA modification gtpase trme, domain 1"/>
    <property type="match status" value="1"/>
</dbReference>
<evidence type="ECO:0000256" key="2">
    <source>
        <dbReference type="ARBA" id="ARBA00004173"/>
    </source>
</evidence>
<sequence>MVPFAGWSMPVQYNDGVAASHLHVREHAGIFDVSHMVQTKIHGKDRVKFIESLVVGDIAGLKDNQGMLTLFTNDKGGIKDDLIVTNTVDGYLYVVSNAGCAEKDLKHMMESVAGFRAAGGDAAVELIEDRALVAVQGPEVISVLQAAVDGDLSTLTFMMSVVTSVFGVPDCRVTRCGYTGEDGVEMSVPANKAVEICERLLSSPNVSMAGLGARDSLRLEAGLCLYGNDIDEDTTPIEASLAWTIGKRRRQLADFPGAGIILKQLKEKPQRRRVGFLSAGPPARGGTAILGEDGQKVGEVTSGCPAPCLKSQNVSMGYVPTALATKGTKLRFEVRKKSFEAVVTKMPFVSHRYYTGK</sequence>
<evidence type="ECO:0000259" key="12">
    <source>
        <dbReference type="Pfam" id="PF08669"/>
    </source>
</evidence>
<comment type="subcellular location">
    <subcellularLocation>
        <location evidence="2 10">Mitochondrion</location>
    </subcellularLocation>
</comment>
<evidence type="ECO:0000256" key="3">
    <source>
        <dbReference type="ARBA" id="ARBA00008609"/>
    </source>
</evidence>
<comment type="similarity">
    <text evidence="3 10">Belongs to the GcvT family.</text>
</comment>
<dbReference type="InterPro" id="IPR006223">
    <property type="entry name" value="GcvT"/>
</dbReference>
<evidence type="ECO:0000256" key="8">
    <source>
        <dbReference type="ARBA" id="ARBA00023128"/>
    </source>
</evidence>
<organism evidence="13 14">
    <name type="scientific">Priapulus caudatus</name>
    <name type="common">Priapulid worm</name>
    <dbReference type="NCBI Taxonomy" id="37621"/>
    <lineage>
        <taxon>Eukaryota</taxon>
        <taxon>Metazoa</taxon>
        <taxon>Ecdysozoa</taxon>
        <taxon>Scalidophora</taxon>
        <taxon>Priapulida</taxon>
        <taxon>Priapulimorpha</taxon>
        <taxon>Priapulimorphida</taxon>
        <taxon>Priapulidae</taxon>
        <taxon>Priapulus</taxon>
    </lineage>
</organism>
<dbReference type="Gene3D" id="2.40.30.110">
    <property type="entry name" value="Aminomethyltransferase beta-barrel domains"/>
    <property type="match status" value="1"/>
</dbReference>
<dbReference type="InterPro" id="IPR029043">
    <property type="entry name" value="GcvT/YgfZ_C"/>
</dbReference>
<dbReference type="Pfam" id="PF01571">
    <property type="entry name" value="GCV_T"/>
    <property type="match status" value="1"/>
</dbReference>
<accession>A0ABM1EBH0</accession>
<dbReference type="GeneID" id="106810632"/>
<dbReference type="Gene3D" id="4.10.1250.10">
    <property type="entry name" value="Aminomethyltransferase fragment"/>
    <property type="match status" value="1"/>
</dbReference>
<evidence type="ECO:0000256" key="7">
    <source>
        <dbReference type="ARBA" id="ARBA00022946"/>
    </source>
</evidence>
<evidence type="ECO:0000256" key="9">
    <source>
        <dbReference type="ARBA" id="ARBA00047665"/>
    </source>
</evidence>
<keyword evidence="7 10" id="KW-0809">Transit peptide</keyword>
<evidence type="ECO:0000256" key="4">
    <source>
        <dbReference type="ARBA" id="ARBA00011690"/>
    </source>
</evidence>
<dbReference type="PANTHER" id="PTHR43757:SF16">
    <property type="entry name" value="AMINOMETHYLTRANSFERASE, MITOCHONDRIAL"/>
    <property type="match status" value="1"/>
</dbReference>
<dbReference type="RefSeq" id="XP_014669541.1">
    <property type="nucleotide sequence ID" value="XM_014814055.1"/>
</dbReference>
<dbReference type="InterPro" id="IPR027266">
    <property type="entry name" value="TrmE/GcvT-like"/>
</dbReference>
<keyword evidence="8 10" id="KW-0496">Mitochondrion</keyword>
<evidence type="ECO:0000256" key="10">
    <source>
        <dbReference type="RuleBase" id="RU003981"/>
    </source>
</evidence>
<dbReference type="NCBIfam" id="TIGR00528">
    <property type="entry name" value="gcvT"/>
    <property type="match status" value="1"/>
</dbReference>
<dbReference type="Gene3D" id="3.30.70.1400">
    <property type="entry name" value="Aminomethyltransferase beta-barrel domains"/>
    <property type="match status" value="1"/>
</dbReference>
<protein>
    <recommendedName>
        <fullName evidence="10">Aminomethyltransferase</fullName>
        <ecNumber evidence="10">2.1.2.10</ecNumber>
    </recommendedName>
    <alternativeName>
        <fullName evidence="10">Glycine cleavage system T protein</fullName>
    </alternativeName>
</protein>